<evidence type="ECO:0000313" key="2">
    <source>
        <dbReference type="Proteomes" id="UP001642483"/>
    </source>
</evidence>
<keyword evidence="2" id="KW-1185">Reference proteome</keyword>
<gene>
    <name evidence="1" type="ORF">CVLEPA_LOCUS29414</name>
</gene>
<dbReference type="Proteomes" id="UP001642483">
    <property type="component" value="Unassembled WGS sequence"/>
</dbReference>
<reference evidence="1 2" key="1">
    <citation type="submission" date="2024-02" db="EMBL/GenBank/DDBJ databases">
        <authorList>
            <person name="Daric V."/>
            <person name="Darras S."/>
        </authorList>
    </citation>
    <scope>NUCLEOTIDE SEQUENCE [LARGE SCALE GENOMIC DNA]</scope>
</reference>
<dbReference type="EMBL" id="CAWYQH010000152">
    <property type="protein sequence ID" value="CAK8696243.1"/>
    <property type="molecule type" value="Genomic_DNA"/>
</dbReference>
<accession>A0ABP0GYR1</accession>
<proteinExistence type="predicted"/>
<evidence type="ECO:0000313" key="1">
    <source>
        <dbReference type="EMBL" id="CAK8696243.1"/>
    </source>
</evidence>
<protein>
    <submittedName>
        <fullName evidence="1">Uncharacterized protein</fullName>
    </submittedName>
</protein>
<sequence>MGDNNHSESLADIAMHYAILNVVQTINQTEVYAGGVKSPLTPKKVLNTWMSYTSPVASHHSALLQKLLKTDVSLTVYPTIPHTFLNQMSFLKLFVRADFVNETQISRTAYQLCKPNACNQISQKRSLMISSHMVQAGQNVLAIKDKIKTNQ</sequence>
<organism evidence="1 2">
    <name type="scientific">Clavelina lepadiformis</name>
    <name type="common">Light-bulb sea squirt</name>
    <name type="synonym">Ascidia lepadiformis</name>
    <dbReference type="NCBI Taxonomy" id="159417"/>
    <lineage>
        <taxon>Eukaryota</taxon>
        <taxon>Metazoa</taxon>
        <taxon>Chordata</taxon>
        <taxon>Tunicata</taxon>
        <taxon>Ascidiacea</taxon>
        <taxon>Aplousobranchia</taxon>
        <taxon>Clavelinidae</taxon>
        <taxon>Clavelina</taxon>
    </lineage>
</organism>
<comment type="caution">
    <text evidence="1">The sequence shown here is derived from an EMBL/GenBank/DDBJ whole genome shotgun (WGS) entry which is preliminary data.</text>
</comment>
<name>A0ABP0GYR1_CLALP</name>